<dbReference type="Proteomes" id="UP000199181">
    <property type="component" value="Unassembled WGS sequence"/>
</dbReference>
<feature type="signal peptide" evidence="1">
    <location>
        <begin position="1"/>
        <end position="27"/>
    </location>
</feature>
<evidence type="ECO:0000256" key="1">
    <source>
        <dbReference type="SAM" id="SignalP"/>
    </source>
</evidence>
<name>A0A1I0IQ52_9BACT</name>
<dbReference type="EMBL" id="FOIJ01000006">
    <property type="protein sequence ID" value="SET99206.1"/>
    <property type="molecule type" value="Genomic_DNA"/>
</dbReference>
<accession>A0A1I0IQ52</accession>
<feature type="chain" id="PRO_5011640626" description="IPT/TIG domain-containing protein" evidence="1">
    <location>
        <begin position="28"/>
        <end position="212"/>
    </location>
</feature>
<reference evidence="3" key="1">
    <citation type="submission" date="2016-10" db="EMBL/GenBank/DDBJ databases">
        <authorList>
            <person name="Varghese N."/>
            <person name="Submissions S."/>
        </authorList>
    </citation>
    <scope>NUCLEOTIDE SEQUENCE [LARGE SCALE GENOMIC DNA]</scope>
    <source>
        <strain evidence="3">DSM 16858</strain>
    </source>
</reference>
<dbReference type="RefSeq" id="WP_093520399.1">
    <property type="nucleotide sequence ID" value="NZ_FOIJ01000006.1"/>
</dbReference>
<proteinExistence type="predicted"/>
<keyword evidence="1" id="KW-0732">Signal</keyword>
<evidence type="ECO:0008006" key="4">
    <source>
        <dbReference type="Google" id="ProtNLM"/>
    </source>
</evidence>
<protein>
    <recommendedName>
        <fullName evidence="4">IPT/TIG domain-containing protein</fullName>
    </recommendedName>
</protein>
<evidence type="ECO:0000313" key="3">
    <source>
        <dbReference type="Proteomes" id="UP000199181"/>
    </source>
</evidence>
<organism evidence="2 3">
    <name type="scientific">Stigmatella erecta</name>
    <dbReference type="NCBI Taxonomy" id="83460"/>
    <lineage>
        <taxon>Bacteria</taxon>
        <taxon>Pseudomonadati</taxon>
        <taxon>Myxococcota</taxon>
        <taxon>Myxococcia</taxon>
        <taxon>Myxococcales</taxon>
        <taxon>Cystobacterineae</taxon>
        <taxon>Archangiaceae</taxon>
        <taxon>Stigmatella</taxon>
    </lineage>
</organism>
<gene>
    <name evidence="2" type="ORF">SAMN05443639_106206</name>
</gene>
<evidence type="ECO:0000313" key="2">
    <source>
        <dbReference type="EMBL" id="SET99206.1"/>
    </source>
</evidence>
<dbReference type="AlphaFoldDB" id="A0A1I0IQ52"/>
<sequence>MTPRFLKRFLMGVASIAGLAVPSIAAAHPTCVYVFSHLDGFTVSTPAVPVYVPALSALADPIRVHVDETAQNILGYSLNLPGINLGTEGTPLFALPELGTQIPSFSFTLPEINYNPYRCIDIDGVEVPAIPVKLPASALVLPGFFADIGEVIFNIGGEEIKVLGKLFRFNGKQIIFPELNLGTPAIPVGTPQKSIELHLDGSWKVIRYLAPN</sequence>
<keyword evidence="3" id="KW-1185">Reference proteome</keyword>